<accession>A0AAD8J400</accession>
<dbReference type="Proteomes" id="UP001237642">
    <property type="component" value="Unassembled WGS sequence"/>
</dbReference>
<dbReference type="Gene3D" id="3.30.200.20">
    <property type="entry name" value="Phosphorylase Kinase, domain 1"/>
    <property type="match status" value="1"/>
</dbReference>
<gene>
    <name evidence="4" type="ORF">POM88_006267</name>
</gene>
<evidence type="ECO:0000313" key="5">
    <source>
        <dbReference type="Proteomes" id="UP001237642"/>
    </source>
</evidence>
<proteinExistence type="predicted"/>
<organism evidence="4 5">
    <name type="scientific">Heracleum sosnowskyi</name>
    <dbReference type="NCBI Taxonomy" id="360622"/>
    <lineage>
        <taxon>Eukaryota</taxon>
        <taxon>Viridiplantae</taxon>
        <taxon>Streptophyta</taxon>
        <taxon>Embryophyta</taxon>
        <taxon>Tracheophyta</taxon>
        <taxon>Spermatophyta</taxon>
        <taxon>Magnoliopsida</taxon>
        <taxon>eudicotyledons</taxon>
        <taxon>Gunneridae</taxon>
        <taxon>Pentapetalae</taxon>
        <taxon>asterids</taxon>
        <taxon>campanulids</taxon>
        <taxon>Apiales</taxon>
        <taxon>Apiaceae</taxon>
        <taxon>Apioideae</taxon>
        <taxon>apioid superclade</taxon>
        <taxon>Tordylieae</taxon>
        <taxon>Tordyliinae</taxon>
        <taxon>Heracleum</taxon>
    </lineage>
</organism>
<reference evidence="4" key="2">
    <citation type="submission" date="2023-05" db="EMBL/GenBank/DDBJ databases">
        <authorList>
            <person name="Schelkunov M.I."/>
        </authorList>
    </citation>
    <scope>NUCLEOTIDE SEQUENCE</scope>
    <source>
        <strain evidence="4">Hsosn_3</strain>
        <tissue evidence="4">Leaf</tissue>
    </source>
</reference>
<evidence type="ECO:0000256" key="1">
    <source>
        <dbReference type="ARBA" id="ARBA00022729"/>
    </source>
</evidence>
<dbReference type="Pfam" id="PF01453">
    <property type="entry name" value="B_lectin"/>
    <property type="match status" value="1"/>
</dbReference>
<dbReference type="InterPro" id="IPR036426">
    <property type="entry name" value="Bulb-type_lectin_dom_sf"/>
</dbReference>
<sequence>MAVDTIRPHQTFRDGDTIISAGGEFELGFFSPGSSKSRYLGICSDGIIWSSYPRRTVKNPAFQLLDTGNLVLRDADHDIKNEEDFIWKSFDYPGDNLLPGMKFGVDLESGIRQDTDCDRYGLCGPYGQSFAYADARKGGHGCLLWFGNLIDIRDYTEDGQDIFVRMPSSELVKSWSSRVKRKILVILIPAISIVGKPFSNLAETLKIYSKSVALAEIENVDLELPLFDLKRIANATSNFSNNSKLGEGSFRPVYKGTLGDGQEIAVKRLSKNSSQGLNEFKNHY</sequence>
<dbReference type="SUPFAM" id="SSF51110">
    <property type="entry name" value="alpha-D-mannose-specific plant lectins"/>
    <property type="match status" value="1"/>
</dbReference>
<dbReference type="AlphaFoldDB" id="A0AAD8J400"/>
<keyword evidence="1" id="KW-0732">Signal</keyword>
<dbReference type="PANTHER" id="PTHR32444:SF183">
    <property type="entry name" value="APPLE DOMAIN-CONTAINING PROTEIN"/>
    <property type="match status" value="1"/>
</dbReference>
<dbReference type="SUPFAM" id="SSF56112">
    <property type="entry name" value="Protein kinase-like (PK-like)"/>
    <property type="match status" value="1"/>
</dbReference>
<dbReference type="PANTHER" id="PTHR32444">
    <property type="entry name" value="BULB-TYPE LECTIN DOMAIN-CONTAINING PROTEIN"/>
    <property type="match status" value="1"/>
</dbReference>
<keyword evidence="2" id="KW-0325">Glycoprotein</keyword>
<keyword evidence="5" id="KW-1185">Reference proteome</keyword>
<dbReference type="Gene3D" id="2.90.10.10">
    <property type="entry name" value="Bulb-type lectin domain"/>
    <property type="match status" value="1"/>
</dbReference>
<evidence type="ECO:0000256" key="2">
    <source>
        <dbReference type="ARBA" id="ARBA00023180"/>
    </source>
</evidence>
<dbReference type="InterPro" id="IPR011009">
    <property type="entry name" value="Kinase-like_dom_sf"/>
</dbReference>
<evidence type="ECO:0000259" key="3">
    <source>
        <dbReference type="SMART" id="SM00108"/>
    </source>
</evidence>
<evidence type="ECO:0000313" key="4">
    <source>
        <dbReference type="EMBL" id="KAK1396404.1"/>
    </source>
</evidence>
<dbReference type="InterPro" id="IPR001480">
    <property type="entry name" value="Bulb-type_lectin_dom"/>
</dbReference>
<dbReference type="EMBL" id="JAUIZM010000002">
    <property type="protein sequence ID" value="KAK1396404.1"/>
    <property type="molecule type" value="Genomic_DNA"/>
</dbReference>
<dbReference type="SMART" id="SM00108">
    <property type="entry name" value="B_lectin"/>
    <property type="match status" value="1"/>
</dbReference>
<reference evidence="4" key="1">
    <citation type="submission" date="2023-02" db="EMBL/GenBank/DDBJ databases">
        <title>Genome of toxic invasive species Heracleum sosnowskyi carries increased number of genes despite the absence of recent whole-genome duplications.</title>
        <authorList>
            <person name="Schelkunov M."/>
            <person name="Shtratnikova V."/>
            <person name="Makarenko M."/>
            <person name="Klepikova A."/>
            <person name="Omelchenko D."/>
            <person name="Novikova G."/>
            <person name="Obukhova E."/>
            <person name="Bogdanov V."/>
            <person name="Penin A."/>
            <person name="Logacheva M."/>
        </authorList>
    </citation>
    <scope>NUCLEOTIDE SEQUENCE</scope>
    <source>
        <strain evidence="4">Hsosn_3</strain>
        <tissue evidence="4">Leaf</tissue>
    </source>
</reference>
<name>A0AAD8J400_9APIA</name>
<feature type="domain" description="Bulb-type lectin" evidence="3">
    <location>
        <begin position="9"/>
        <end position="93"/>
    </location>
</feature>
<comment type="caution">
    <text evidence="4">The sequence shown here is derived from an EMBL/GenBank/DDBJ whole genome shotgun (WGS) entry which is preliminary data.</text>
</comment>
<protein>
    <recommendedName>
        <fullName evidence="3">Bulb-type lectin domain-containing protein</fullName>
    </recommendedName>
</protein>